<dbReference type="Gene3D" id="2.40.50.180">
    <property type="entry name" value="CheA-289, Domain 4"/>
    <property type="match status" value="1"/>
</dbReference>
<proteinExistence type="predicted"/>
<feature type="compositionally biased region" description="Low complexity" evidence="1">
    <location>
        <begin position="191"/>
        <end position="227"/>
    </location>
</feature>
<gene>
    <name evidence="3" type="ORF">LMG3441_01278</name>
</gene>
<feature type="region of interest" description="Disordered" evidence="1">
    <location>
        <begin position="183"/>
        <end position="227"/>
    </location>
</feature>
<accession>A0A6S7ALC4</accession>
<dbReference type="Proteomes" id="UP000494269">
    <property type="component" value="Unassembled WGS sequence"/>
</dbReference>
<dbReference type="GO" id="GO:0006935">
    <property type="term" value="P:chemotaxis"/>
    <property type="evidence" value="ECO:0007669"/>
    <property type="project" value="InterPro"/>
</dbReference>
<dbReference type="InterPro" id="IPR002545">
    <property type="entry name" value="CheW-lke_dom"/>
</dbReference>
<evidence type="ECO:0000313" key="4">
    <source>
        <dbReference type="Proteomes" id="UP000494269"/>
    </source>
</evidence>
<evidence type="ECO:0000259" key="2">
    <source>
        <dbReference type="PROSITE" id="PS50851"/>
    </source>
</evidence>
<dbReference type="GO" id="GO:0007165">
    <property type="term" value="P:signal transduction"/>
    <property type="evidence" value="ECO:0007669"/>
    <property type="project" value="InterPro"/>
</dbReference>
<keyword evidence="4" id="KW-1185">Reference proteome</keyword>
<dbReference type="Pfam" id="PF01584">
    <property type="entry name" value="CheW"/>
    <property type="match status" value="1"/>
</dbReference>
<dbReference type="PANTHER" id="PTHR22617">
    <property type="entry name" value="CHEMOTAXIS SENSOR HISTIDINE KINASE-RELATED"/>
    <property type="match status" value="1"/>
</dbReference>
<sequence>MAQWAPASDASAARAAARRLYLLFRIGGDRYALDAGDVVEVLGMRVLKQVPGAPAWVAGMLDRRGVPVPVIDMSQLAGKSAAAAVTSTRLALVRYGVDAADGGNGGNSGNGGNGGNGGRLLGLILEQATETVHYDPAAFKPYGLDNPGARYLGPVLSDAHGMVQAVKVADLLPASVRALLYPPDDRRDANADANSDANAGANADANAGENSSANAAANAGANPGTPS</sequence>
<dbReference type="PROSITE" id="PS50851">
    <property type="entry name" value="CHEW"/>
    <property type="match status" value="1"/>
</dbReference>
<dbReference type="PANTHER" id="PTHR22617:SF43">
    <property type="entry name" value="PROTEIN PILI"/>
    <property type="match status" value="1"/>
</dbReference>
<dbReference type="EMBL" id="CADIJQ010000001">
    <property type="protein sequence ID" value="CAB3675036.1"/>
    <property type="molecule type" value="Genomic_DNA"/>
</dbReference>
<protein>
    <recommendedName>
        <fullName evidence="2">CheW-like domain-containing protein</fullName>
    </recommendedName>
</protein>
<dbReference type="AlphaFoldDB" id="A0A6S7ALC4"/>
<evidence type="ECO:0000313" key="3">
    <source>
        <dbReference type="EMBL" id="CAB3675036.1"/>
    </source>
</evidence>
<feature type="domain" description="CheW-like" evidence="2">
    <location>
        <begin position="18"/>
        <end position="177"/>
    </location>
</feature>
<dbReference type="GO" id="GO:0005829">
    <property type="term" value="C:cytosol"/>
    <property type="evidence" value="ECO:0007669"/>
    <property type="project" value="TreeGrafter"/>
</dbReference>
<dbReference type="RefSeq" id="WP_175169144.1">
    <property type="nucleotide sequence ID" value="NZ_CADIJQ010000001.1"/>
</dbReference>
<dbReference type="SUPFAM" id="SSF50341">
    <property type="entry name" value="CheW-like"/>
    <property type="match status" value="1"/>
</dbReference>
<organism evidence="3 4">
    <name type="scientific">Achromobacter kerstersii</name>
    <dbReference type="NCBI Taxonomy" id="1353890"/>
    <lineage>
        <taxon>Bacteria</taxon>
        <taxon>Pseudomonadati</taxon>
        <taxon>Pseudomonadota</taxon>
        <taxon>Betaproteobacteria</taxon>
        <taxon>Burkholderiales</taxon>
        <taxon>Alcaligenaceae</taxon>
        <taxon>Achromobacter</taxon>
    </lineage>
</organism>
<name>A0A6S7ALC4_9BURK</name>
<dbReference type="SMART" id="SM00260">
    <property type="entry name" value="CheW"/>
    <property type="match status" value="1"/>
</dbReference>
<dbReference type="InterPro" id="IPR039315">
    <property type="entry name" value="CheW"/>
</dbReference>
<dbReference type="InterPro" id="IPR036061">
    <property type="entry name" value="CheW-like_dom_sf"/>
</dbReference>
<evidence type="ECO:0000256" key="1">
    <source>
        <dbReference type="SAM" id="MobiDB-lite"/>
    </source>
</evidence>
<reference evidence="3 4" key="1">
    <citation type="submission" date="2020-04" db="EMBL/GenBank/DDBJ databases">
        <authorList>
            <person name="De Canck E."/>
        </authorList>
    </citation>
    <scope>NUCLEOTIDE SEQUENCE [LARGE SCALE GENOMIC DNA]</scope>
    <source>
        <strain evidence="3 4">LMG 3441</strain>
    </source>
</reference>